<feature type="domain" description="Peptidase S49" evidence="9">
    <location>
        <begin position="134"/>
        <end position="283"/>
    </location>
</feature>
<keyword evidence="11" id="KW-1185">Reference proteome</keyword>
<dbReference type="InterPro" id="IPR029045">
    <property type="entry name" value="ClpP/crotonase-like_dom_sf"/>
</dbReference>
<organism evidence="10 11">
    <name type="scientific">Pseudidiomarina maritima</name>
    <dbReference type="NCBI Taxonomy" id="519453"/>
    <lineage>
        <taxon>Bacteria</taxon>
        <taxon>Pseudomonadati</taxon>
        <taxon>Pseudomonadota</taxon>
        <taxon>Gammaproteobacteria</taxon>
        <taxon>Alteromonadales</taxon>
        <taxon>Idiomarinaceae</taxon>
        <taxon>Pseudidiomarina</taxon>
    </lineage>
</organism>
<feature type="domain" description="Peptidase S49" evidence="9">
    <location>
        <begin position="396"/>
        <end position="546"/>
    </location>
</feature>
<keyword evidence="8" id="KW-0812">Transmembrane</keyword>
<evidence type="ECO:0000256" key="7">
    <source>
        <dbReference type="PIRSR" id="PIRSR001217-1"/>
    </source>
</evidence>
<evidence type="ECO:0000256" key="6">
    <source>
        <dbReference type="ARBA" id="ARBA00023136"/>
    </source>
</evidence>
<dbReference type="Pfam" id="PF01343">
    <property type="entry name" value="Peptidase_S49"/>
    <property type="match status" value="2"/>
</dbReference>
<keyword evidence="6 8" id="KW-0472">Membrane</keyword>
<evidence type="ECO:0000256" key="3">
    <source>
        <dbReference type="ARBA" id="ARBA00022670"/>
    </source>
</evidence>
<comment type="subcellular location">
    <subcellularLocation>
        <location evidence="1">Membrane</location>
    </subcellularLocation>
</comment>
<dbReference type="InterPro" id="IPR002142">
    <property type="entry name" value="Peptidase_S49"/>
</dbReference>
<feature type="active site" description="Nucleophile" evidence="7">
    <location>
        <position position="413"/>
    </location>
</feature>
<evidence type="ECO:0000256" key="8">
    <source>
        <dbReference type="SAM" id="Phobius"/>
    </source>
</evidence>
<dbReference type="Gene3D" id="3.90.226.10">
    <property type="entry name" value="2-enoyl-CoA Hydratase, Chain A, domain 1"/>
    <property type="match status" value="2"/>
</dbReference>
<dbReference type="NCBIfam" id="TIGR00705">
    <property type="entry name" value="SppA_67K"/>
    <property type="match status" value="1"/>
</dbReference>
<comment type="caution">
    <text evidence="10">The sequence shown here is derived from an EMBL/GenBank/DDBJ whole genome shotgun (WGS) entry which is preliminary data.</text>
</comment>
<dbReference type="GO" id="GO:0016020">
    <property type="term" value="C:membrane"/>
    <property type="evidence" value="ECO:0007669"/>
    <property type="project" value="UniProtKB-SubCell"/>
</dbReference>
<proteinExistence type="inferred from homology"/>
<gene>
    <name evidence="10" type="ORF">DET45_102194</name>
</gene>
<dbReference type="AlphaFoldDB" id="A0A317QCM5"/>
<keyword evidence="8" id="KW-1133">Transmembrane helix</keyword>
<dbReference type="Proteomes" id="UP000246964">
    <property type="component" value="Unassembled WGS sequence"/>
</dbReference>
<feature type="active site" description="Proton donor/acceptor" evidence="7">
    <location>
        <position position="202"/>
    </location>
</feature>
<protein>
    <submittedName>
        <fullName evidence="10">Signal peptide peptidase A</fullName>
    </submittedName>
</protein>
<dbReference type="InterPro" id="IPR004635">
    <property type="entry name" value="Pept_S49_SppA"/>
</dbReference>
<dbReference type="InterPro" id="IPR047272">
    <property type="entry name" value="S49_SppA_C"/>
</dbReference>
<dbReference type="CDD" id="cd07023">
    <property type="entry name" value="S49_Sppa_N_C"/>
    <property type="match status" value="1"/>
</dbReference>
<dbReference type="InterPro" id="IPR047217">
    <property type="entry name" value="S49_SppA_67K_type_N"/>
</dbReference>
<dbReference type="NCBIfam" id="TIGR00706">
    <property type="entry name" value="SppA_dom"/>
    <property type="match status" value="1"/>
</dbReference>
<evidence type="ECO:0000259" key="9">
    <source>
        <dbReference type="Pfam" id="PF01343"/>
    </source>
</evidence>
<keyword evidence="4" id="KW-0378">Hydrolase</keyword>
<evidence type="ECO:0000256" key="5">
    <source>
        <dbReference type="ARBA" id="ARBA00022825"/>
    </source>
</evidence>
<evidence type="ECO:0000313" key="11">
    <source>
        <dbReference type="Proteomes" id="UP000246964"/>
    </source>
</evidence>
<evidence type="ECO:0000313" key="10">
    <source>
        <dbReference type="EMBL" id="PWW15190.1"/>
    </source>
</evidence>
<evidence type="ECO:0000256" key="1">
    <source>
        <dbReference type="ARBA" id="ARBA00004370"/>
    </source>
</evidence>
<comment type="similarity">
    <text evidence="2">Belongs to the peptidase S49 family.</text>
</comment>
<feature type="transmembrane region" description="Helical" evidence="8">
    <location>
        <begin position="21"/>
        <end position="40"/>
    </location>
</feature>
<dbReference type="EMBL" id="QGTT01000002">
    <property type="protein sequence ID" value="PWW15190.1"/>
    <property type="molecule type" value="Genomic_DNA"/>
</dbReference>
<dbReference type="InterPro" id="IPR004634">
    <property type="entry name" value="Pept_S49_pIV"/>
</dbReference>
<evidence type="ECO:0000256" key="4">
    <source>
        <dbReference type="ARBA" id="ARBA00022801"/>
    </source>
</evidence>
<dbReference type="CDD" id="cd07018">
    <property type="entry name" value="S49_SppA_67K_type"/>
    <property type="match status" value="1"/>
</dbReference>
<dbReference type="RefSeq" id="WP_181394883.1">
    <property type="nucleotide sequence ID" value="NZ_QGTT01000002.1"/>
</dbReference>
<dbReference type="GO" id="GO:0008236">
    <property type="term" value="F:serine-type peptidase activity"/>
    <property type="evidence" value="ECO:0007669"/>
    <property type="project" value="UniProtKB-KW"/>
</dbReference>
<evidence type="ECO:0000256" key="2">
    <source>
        <dbReference type="ARBA" id="ARBA00008683"/>
    </source>
</evidence>
<keyword evidence="5" id="KW-0720">Serine protease</keyword>
<dbReference type="PANTHER" id="PTHR33209:SF1">
    <property type="entry name" value="PEPTIDASE S49 DOMAIN-CONTAINING PROTEIN"/>
    <property type="match status" value="1"/>
</dbReference>
<dbReference type="PIRSF" id="PIRSF001217">
    <property type="entry name" value="Protease_4_SppA"/>
    <property type="match status" value="1"/>
</dbReference>
<keyword evidence="3" id="KW-0645">Protease</keyword>
<reference evidence="10 11" key="1">
    <citation type="submission" date="2018-05" db="EMBL/GenBank/DDBJ databases">
        <title>Freshwater and sediment microbial communities from various areas in North America, analyzing microbe dynamics in response to fracking.</title>
        <authorList>
            <person name="Lamendella R."/>
        </authorList>
    </citation>
    <scope>NUCLEOTIDE SEQUENCE [LARGE SCALE GENOMIC DNA]</scope>
    <source>
        <strain evidence="10 11">125B1</strain>
    </source>
</reference>
<accession>A0A317QCM5</accession>
<name>A0A317QCM5_9GAMM</name>
<dbReference type="PANTHER" id="PTHR33209">
    <property type="entry name" value="PROTEASE 4"/>
    <property type="match status" value="1"/>
</dbReference>
<dbReference type="SUPFAM" id="SSF52096">
    <property type="entry name" value="ClpP/crotonase"/>
    <property type="match status" value="2"/>
</dbReference>
<dbReference type="GO" id="GO:0006465">
    <property type="term" value="P:signal peptide processing"/>
    <property type="evidence" value="ECO:0007669"/>
    <property type="project" value="InterPro"/>
</dbReference>
<sequence length="621" mass="68412">MSGIASVFKKLFGLVNFFRKLIVNAVFFLVLILVLGLLVAEEEQVKVPENGMLVLQLNGILVEEKTWVDPVDQFFNEAFGGGSQLPEVLLVDVLESIEQAKTDDRISGIQLNLSNFAGGGSNKMQALGQALLDFRSAGKPVVTYADNYTQNQYYVAAHADTIYLNPLGSMMFEGFGGYNLYFKDFLEKFNITAHVFKVGAFKSAVEPYTRNDMSDEALAANKELYDELWDTYMDDLSQLRSISPLMLSGKMDDFRQALTQYDNDMAQLALNTGLVDALYSREQFRAEMIGITGLDDDEKSWRQINHEQYLAALNGQAEQLEDSSEHKDKAEIAIVVARGVISDGQAKPGSIGGDSTAALLRKARLDEDTKAVVLRIDSPGGSGFASEVIRQEVLELKKAGIPVIASMSSVAASGGYWIAASADEIWATPTTITGSIGVFGMFFTIEKALNEFGVYNDGYHTTDLPVLDITRGIDDNGRYLVQVSIEKFYRDFVGMVAESRNMSYDAVHEVAQGRIWTGRKAKELGLVDQLGELDDAISAAATRAGVSDYDVVTVSNDLSPREQFMQELFGQASLLVPSELRSTEQNPLKAQLYSLWEEVEVTSKFNDPNGVYALCELCKLN</sequence>